<keyword evidence="3" id="KW-1185">Reference proteome</keyword>
<keyword evidence="1" id="KW-0812">Transmembrane</keyword>
<dbReference type="AlphaFoldDB" id="A0A5B7JZB2"/>
<gene>
    <name evidence="2" type="ORF">E2C01_095083</name>
</gene>
<protein>
    <submittedName>
        <fullName evidence="2">Uncharacterized protein</fullName>
    </submittedName>
</protein>
<reference evidence="2 3" key="1">
    <citation type="submission" date="2019-05" db="EMBL/GenBank/DDBJ databases">
        <title>Another draft genome of Portunus trituberculatus and its Hox gene families provides insights of decapod evolution.</title>
        <authorList>
            <person name="Jeong J.-H."/>
            <person name="Song I."/>
            <person name="Kim S."/>
            <person name="Choi T."/>
            <person name="Kim D."/>
            <person name="Ryu S."/>
            <person name="Kim W."/>
        </authorList>
    </citation>
    <scope>NUCLEOTIDE SEQUENCE [LARGE SCALE GENOMIC DNA]</scope>
    <source>
        <tissue evidence="2">Muscle</tissue>
    </source>
</reference>
<keyword evidence="1" id="KW-1133">Transmembrane helix</keyword>
<accession>A0A5B7JZB2</accession>
<keyword evidence="1" id="KW-0472">Membrane</keyword>
<comment type="caution">
    <text evidence="2">The sequence shown here is derived from an EMBL/GenBank/DDBJ whole genome shotgun (WGS) entry which is preliminary data.</text>
</comment>
<evidence type="ECO:0000313" key="2">
    <source>
        <dbReference type="EMBL" id="MPC99656.1"/>
    </source>
</evidence>
<proteinExistence type="predicted"/>
<feature type="transmembrane region" description="Helical" evidence="1">
    <location>
        <begin position="85"/>
        <end position="104"/>
    </location>
</feature>
<evidence type="ECO:0000256" key="1">
    <source>
        <dbReference type="SAM" id="Phobius"/>
    </source>
</evidence>
<organism evidence="2 3">
    <name type="scientific">Portunus trituberculatus</name>
    <name type="common">Swimming crab</name>
    <name type="synonym">Neptunus trituberculatus</name>
    <dbReference type="NCBI Taxonomy" id="210409"/>
    <lineage>
        <taxon>Eukaryota</taxon>
        <taxon>Metazoa</taxon>
        <taxon>Ecdysozoa</taxon>
        <taxon>Arthropoda</taxon>
        <taxon>Crustacea</taxon>
        <taxon>Multicrustacea</taxon>
        <taxon>Malacostraca</taxon>
        <taxon>Eumalacostraca</taxon>
        <taxon>Eucarida</taxon>
        <taxon>Decapoda</taxon>
        <taxon>Pleocyemata</taxon>
        <taxon>Brachyura</taxon>
        <taxon>Eubrachyura</taxon>
        <taxon>Portunoidea</taxon>
        <taxon>Portunidae</taxon>
        <taxon>Portuninae</taxon>
        <taxon>Portunus</taxon>
    </lineage>
</organism>
<dbReference type="Proteomes" id="UP000324222">
    <property type="component" value="Unassembled WGS sequence"/>
</dbReference>
<name>A0A5B7JZB2_PORTR</name>
<sequence>MEYKQNIVRNVRCLPQESQGQGCVGGTAGNLSRQVNTAVWYLAAVTSRCHEHHTSRSTHQDVMAEAHLQISLEETCLVSRGYCPLFSHVLFPSFTALFFLFTLII</sequence>
<evidence type="ECO:0000313" key="3">
    <source>
        <dbReference type="Proteomes" id="UP000324222"/>
    </source>
</evidence>
<dbReference type="EMBL" id="VSRR010119285">
    <property type="protein sequence ID" value="MPC99656.1"/>
    <property type="molecule type" value="Genomic_DNA"/>
</dbReference>